<proteinExistence type="predicted"/>
<comment type="caution">
    <text evidence="1">The sequence shown here is derived from an EMBL/GenBank/DDBJ whole genome shotgun (WGS) entry which is preliminary data.</text>
</comment>
<name>A0AAN7UP29_9PEZI</name>
<evidence type="ECO:0000313" key="2">
    <source>
        <dbReference type="Proteomes" id="UP001305414"/>
    </source>
</evidence>
<accession>A0AAN7UP29</accession>
<keyword evidence="2" id="KW-1185">Reference proteome</keyword>
<dbReference type="Proteomes" id="UP001305414">
    <property type="component" value="Unassembled WGS sequence"/>
</dbReference>
<sequence length="72" mass="8274">MEWDTDNKRAKGEVDGGSQGSVVTRDLIYPRGYVVVNIREESIEHIDVLIRKIRDDGSVIQEGTAWWWEAVE</sequence>
<reference evidence="1 2" key="1">
    <citation type="submission" date="2023-10" db="EMBL/GenBank/DDBJ databases">
        <title>Draft genome sequence of Xylaria bambusicola isolate GMP-LS, the root and basal stem rot pathogen of sugarcane in Indonesia.</title>
        <authorList>
            <person name="Selvaraj P."/>
            <person name="Muralishankar V."/>
            <person name="Muruganantham S."/>
            <person name="Sp S."/>
            <person name="Haryani S."/>
            <person name="Lau K.J.X."/>
            <person name="Naqvi N.I."/>
        </authorList>
    </citation>
    <scope>NUCLEOTIDE SEQUENCE [LARGE SCALE GENOMIC DNA]</scope>
    <source>
        <strain evidence="1">GMP-LS</strain>
    </source>
</reference>
<dbReference type="AlphaFoldDB" id="A0AAN7UP29"/>
<evidence type="ECO:0000313" key="1">
    <source>
        <dbReference type="EMBL" id="KAK5629234.1"/>
    </source>
</evidence>
<gene>
    <name evidence="1" type="ORF">RRF57_004949</name>
</gene>
<organism evidence="1 2">
    <name type="scientific">Xylaria bambusicola</name>
    <dbReference type="NCBI Taxonomy" id="326684"/>
    <lineage>
        <taxon>Eukaryota</taxon>
        <taxon>Fungi</taxon>
        <taxon>Dikarya</taxon>
        <taxon>Ascomycota</taxon>
        <taxon>Pezizomycotina</taxon>
        <taxon>Sordariomycetes</taxon>
        <taxon>Xylariomycetidae</taxon>
        <taxon>Xylariales</taxon>
        <taxon>Xylariaceae</taxon>
        <taxon>Xylaria</taxon>
    </lineage>
</organism>
<protein>
    <submittedName>
        <fullName evidence="1">Uncharacterized protein</fullName>
    </submittedName>
</protein>
<dbReference type="EMBL" id="JAWHQM010000011">
    <property type="protein sequence ID" value="KAK5629234.1"/>
    <property type="molecule type" value="Genomic_DNA"/>
</dbReference>